<evidence type="ECO:0000259" key="4">
    <source>
        <dbReference type="PROSITE" id="PS50893"/>
    </source>
</evidence>
<keyword evidence="2" id="KW-0547">Nucleotide-binding</keyword>
<evidence type="ECO:0000313" key="6">
    <source>
        <dbReference type="Proteomes" id="UP001559623"/>
    </source>
</evidence>
<dbReference type="PROSITE" id="PS50893">
    <property type="entry name" value="ABC_TRANSPORTER_2"/>
    <property type="match status" value="1"/>
</dbReference>
<dbReference type="Gene3D" id="3.40.50.300">
    <property type="entry name" value="P-loop containing nucleotide triphosphate hydrolases"/>
    <property type="match status" value="1"/>
</dbReference>
<gene>
    <name evidence="5" type="ORF">QCO44_00235</name>
</gene>
<dbReference type="PANTHER" id="PTHR42734">
    <property type="entry name" value="METAL TRANSPORT SYSTEM ATP-BINDING PROTEIN TM_0124-RELATED"/>
    <property type="match status" value="1"/>
</dbReference>
<dbReference type="Proteomes" id="UP001559623">
    <property type="component" value="Unassembled WGS sequence"/>
</dbReference>
<keyword evidence="3 5" id="KW-0067">ATP-binding</keyword>
<dbReference type="SUPFAM" id="SSF52540">
    <property type="entry name" value="P-loop containing nucleoside triphosphate hydrolases"/>
    <property type="match status" value="1"/>
</dbReference>
<evidence type="ECO:0000313" key="5">
    <source>
        <dbReference type="EMBL" id="MEX5284076.1"/>
    </source>
</evidence>
<evidence type="ECO:0000256" key="2">
    <source>
        <dbReference type="ARBA" id="ARBA00022741"/>
    </source>
</evidence>
<organism evidence="5 6">
    <name type="scientific">Selenomonas sputigena</name>
    <dbReference type="NCBI Taxonomy" id="69823"/>
    <lineage>
        <taxon>Bacteria</taxon>
        <taxon>Bacillati</taxon>
        <taxon>Bacillota</taxon>
        <taxon>Negativicutes</taxon>
        <taxon>Selenomonadales</taxon>
        <taxon>Selenomonadaceae</taxon>
        <taxon>Selenomonas</taxon>
    </lineage>
</organism>
<comment type="caution">
    <text evidence="5">The sequence shown here is derived from an EMBL/GenBank/DDBJ whole genome shotgun (WGS) entry which is preliminary data.</text>
</comment>
<keyword evidence="1" id="KW-0813">Transport</keyword>
<dbReference type="GO" id="GO:0005524">
    <property type="term" value="F:ATP binding"/>
    <property type="evidence" value="ECO:0007669"/>
    <property type="project" value="UniProtKB-KW"/>
</dbReference>
<accession>A0ABV3X1K8</accession>
<proteinExistence type="predicted"/>
<dbReference type="PROSITE" id="PS00211">
    <property type="entry name" value="ABC_TRANSPORTER_1"/>
    <property type="match status" value="1"/>
</dbReference>
<sequence>MILEVEDAGFFYTAGTPIFSHISFSVPEKSIVTVLGQNGRGKTTLLKCIAGLRTFTSGRLLLDGKEASTNAVFSEERPIVYVPQMHSMAFPYTAEEVVLMGRARFIGAFSSPSKQDRKVAERIMERVGVLQFRDMPCTNLSGGQLQLVCIARALAAEPQILLLDEPESHLDFKNQFRILRLIKSLVTERGISCLMNTHFPDYALRLSDSSLLMGKGKSVFGPTRDLINAENIRDYFGVETEVIRVPDRDMETLVILEKLEEQTG</sequence>
<dbReference type="SMART" id="SM00382">
    <property type="entry name" value="AAA"/>
    <property type="match status" value="1"/>
</dbReference>
<dbReference type="EMBL" id="JARVLH010000001">
    <property type="protein sequence ID" value="MEX5284076.1"/>
    <property type="molecule type" value="Genomic_DNA"/>
</dbReference>
<keyword evidence="6" id="KW-1185">Reference proteome</keyword>
<dbReference type="RefSeq" id="WP_368845813.1">
    <property type="nucleotide sequence ID" value="NZ_CP194411.1"/>
</dbReference>
<reference evidence="5 6" key="1">
    <citation type="submission" date="2023-04" db="EMBL/GenBank/DDBJ databases">
        <title>Genome Sequence of Selenomonas sputigena ATCC 33150.</title>
        <authorList>
            <person name="Miller D.P."/>
            <person name="Anvari S."/>
            <person name="Polson S.W."/>
            <person name="Macdonald M."/>
            <person name="Mcdowell J.V."/>
        </authorList>
    </citation>
    <scope>NUCLEOTIDE SEQUENCE [LARGE SCALE GENOMIC DNA]</scope>
    <source>
        <strain evidence="5 6">ATCC 33150</strain>
    </source>
</reference>
<dbReference type="InterPro" id="IPR017871">
    <property type="entry name" value="ABC_transporter-like_CS"/>
</dbReference>
<dbReference type="InterPro" id="IPR050153">
    <property type="entry name" value="Metal_Ion_Import_ABC"/>
</dbReference>
<dbReference type="Pfam" id="PF00005">
    <property type="entry name" value="ABC_tran"/>
    <property type="match status" value="1"/>
</dbReference>
<evidence type="ECO:0000256" key="3">
    <source>
        <dbReference type="ARBA" id="ARBA00022840"/>
    </source>
</evidence>
<name>A0ABV3X1K8_9FIRM</name>
<feature type="domain" description="ABC transporter" evidence="4">
    <location>
        <begin position="3"/>
        <end position="240"/>
    </location>
</feature>
<dbReference type="InterPro" id="IPR003593">
    <property type="entry name" value="AAA+_ATPase"/>
</dbReference>
<dbReference type="PANTHER" id="PTHR42734:SF19">
    <property type="entry name" value="IRON COMPOUNDS ABC TRANSPORTER, ATP-BINDING PROTEIN"/>
    <property type="match status" value="1"/>
</dbReference>
<evidence type="ECO:0000256" key="1">
    <source>
        <dbReference type="ARBA" id="ARBA00022448"/>
    </source>
</evidence>
<dbReference type="InterPro" id="IPR003439">
    <property type="entry name" value="ABC_transporter-like_ATP-bd"/>
</dbReference>
<protein>
    <submittedName>
        <fullName evidence="5">ABC transporter ATP-binding protein</fullName>
    </submittedName>
</protein>
<dbReference type="InterPro" id="IPR027417">
    <property type="entry name" value="P-loop_NTPase"/>
</dbReference>